<dbReference type="InterPro" id="IPR005822">
    <property type="entry name" value="Ribosomal_uL13"/>
</dbReference>
<evidence type="ECO:0000256" key="9">
    <source>
        <dbReference type="ARBA" id="ARBA00022729"/>
    </source>
</evidence>
<comment type="subcellular location">
    <subcellularLocation>
        <location evidence="2">Membrane</location>
    </subcellularLocation>
    <subcellularLocation>
        <location evidence="1">Secreted</location>
        <location evidence="1">Extracellular space</location>
    </subcellularLocation>
</comment>
<feature type="compositionally biased region" description="Basic and acidic residues" evidence="18">
    <location>
        <begin position="565"/>
        <end position="586"/>
    </location>
</feature>
<comment type="similarity">
    <text evidence="5">Belongs to the peptidase C26 family.</text>
</comment>
<dbReference type="Gene3D" id="3.40.50.880">
    <property type="match status" value="2"/>
</dbReference>
<evidence type="ECO:0000256" key="14">
    <source>
        <dbReference type="ARBA" id="ARBA00023274"/>
    </source>
</evidence>
<dbReference type="EMBL" id="JAGKQM010000016">
    <property type="protein sequence ID" value="KAH0876197.1"/>
    <property type="molecule type" value="Genomic_DNA"/>
</dbReference>
<keyword evidence="8" id="KW-0808">Transferase</keyword>
<dbReference type="InterPro" id="IPR015527">
    <property type="entry name" value="Pept_C26_g-glut_hydrolase"/>
</dbReference>
<reference evidence="20 21" key="1">
    <citation type="submission" date="2021-05" db="EMBL/GenBank/DDBJ databases">
        <title>Genome Assembly of Synthetic Allotetraploid Brassica napus Reveals Homoeologous Exchanges between Subgenomes.</title>
        <authorList>
            <person name="Davis J.T."/>
        </authorList>
    </citation>
    <scope>NUCLEOTIDE SEQUENCE [LARGE SCALE GENOMIC DNA]</scope>
    <source>
        <strain evidence="21">cv. Da-Ae</strain>
        <tissue evidence="20">Seedling</tissue>
    </source>
</reference>
<dbReference type="Pfam" id="PF01553">
    <property type="entry name" value="Acyltransferase"/>
    <property type="match status" value="1"/>
</dbReference>
<feature type="region of interest" description="Disordered" evidence="18">
    <location>
        <begin position="771"/>
        <end position="791"/>
    </location>
</feature>
<name>A0ABQ7Z7L6_BRANA</name>
<comment type="similarity">
    <text evidence="4">Belongs to the taffazin family.</text>
</comment>
<feature type="compositionally biased region" description="Polar residues" evidence="18">
    <location>
        <begin position="530"/>
        <end position="539"/>
    </location>
</feature>
<dbReference type="SUPFAM" id="SSF52161">
    <property type="entry name" value="Ribosomal protein L13"/>
    <property type="match status" value="1"/>
</dbReference>
<evidence type="ECO:0000256" key="17">
    <source>
        <dbReference type="RuleBase" id="RU003877"/>
    </source>
</evidence>
<evidence type="ECO:0000256" key="4">
    <source>
        <dbReference type="ARBA" id="ARBA00010524"/>
    </source>
</evidence>
<feature type="region of interest" description="Disordered" evidence="18">
    <location>
        <begin position="613"/>
        <end position="757"/>
    </location>
</feature>
<dbReference type="Pfam" id="PF09507">
    <property type="entry name" value="CDC27"/>
    <property type="match status" value="1"/>
</dbReference>
<dbReference type="CDD" id="cd01747">
    <property type="entry name" value="GATase1_Glutamyl_Hydrolase"/>
    <property type="match status" value="1"/>
</dbReference>
<keyword evidence="9" id="KW-0732">Signal</keyword>
<evidence type="ECO:0000313" key="21">
    <source>
        <dbReference type="Proteomes" id="UP000824890"/>
    </source>
</evidence>
<dbReference type="HAMAP" id="MF_01366">
    <property type="entry name" value="Ribosomal_uL13"/>
    <property type="match status" value="1"/>
</dbReference>
<comment type="similarity">
    <text evidence="3 17">Belongs to the universal ribosomal protein uL13 family.</text>
</comment>
<keyword evidence="12" id="KW-0443">Lipid metabolism</keyword>
<feature type="compositionally biased region" description="Basic and acidic residues" evidence="18">
    <location>
        <begin position="734"/>
        <end position="750"/>
    </location>
</feature>
<dbReference type="NCBIfam" id="TIGR01066">
    <property type="entry name" value="rplM_bact"/>
    <property type="match status" value="1"/>
</dbReference>
<evidence type="ECO:0000256" key="5">
    <source>
        <dbReference type="ARBA" id="ARBA00011083"/>
    </source>
</evidence>
<feature type="non-terminal residue" evidence="20">
    <location>
        <position position="1"/>
    </location>
</feature>
<evidence type="ECO:0000256" key="16">
    <source>
        <dbReference type="PROSITE-ProRule" id="PRU00607"/>
    </source>
</evidence>
<dbReference type="PROSITE" id="PS00783">
    <property type="entry name" value="RIBOSOMAL_L13"/>
    <property type="match status" value="1"/>
</dbReference>
<dbReference type="Pfam" id="PF00572">
    <property type="entry name" value="Ribosomal_L13"/>
    <property type="match status" value="1"/>
</dbReference>
<feature type="region of interest" description="Disordered" evidence="18">
    <location>
        <begin position="500"/>
        <end position="598"/>
    </location>
</feature>
<dbReference type="InterPro" id="IPR011697">
    <property type="entry name" value="Peptidase_C26"/>
</dbReference>
<keyword evidence="7" id="KW-0964">Secreted</keyword>
<evidence type="ECO:0000256" key="11">
    <source>
        <dbReference type="ARBA" id="ARBA00022980"/>
    </source>
</evidence>
<dbReference type="SUPFAM" id="SSF69593">
    <property type="entry name" value="Glycerol-3-phosphate (1)-acyltransferase"/>
    <property type="match status" value="1"/>
</dbReference>
<evidence type="ECO:0000256" key="6">
    <source>
        <dbReference type="ARBA" id="ARBA00012886"/>
    </source>
</evidence>
<feature type="active site" evidence="16">
    <location>
        <position position="1133"/>
    </location>
</feature>
<evidence type="ECO:0000256" key="15">
    <source>
        <dbReference type="ARBA" id="ARBA00023315"/>
    </source>
</evidence>
<dbReference type="CDD" id="cd07989">
    <property type="entry name" value="LPLAT_AGPAT-like"/>
    <property type="match status" value="1"/>
</dbReference>
<evidence type="ECO:0000313" key="20">
    <source>
        <dbReference type="EMBL" id="KAH0876197.1"/>
    </source>
</evidence>
<feature type="compositionally biased region" description="Basic and acidic residues" evidence="18">
    <location>
        <begin position="669"/>
        <end position="684"/>
    </location>
</feature>
<keyword evidence="21" id="KW-1185">Reference proteome</keyword>
<evidence type="ECO:0000256" key="3">
    <source>
        <dbReference type="ARBA" id="ARBA00006227"/>
    </source>
</evidence>
<accession>A0ABQ7Z7L6</accession>
<comment type="caution">
    <text evidence="20">The sequence shown here is derived from an EMBL/GenBank/DDBJ whole genome shotgun (WGS) entry which is preliminary data.</text>
</comment>
<comment type="catalytic activity">
    <reaction evidence="16">
        <text>(6S)-5,6,7,8-tetrahydrofolyl-(gamma-L-Glu)(n) + (n-1) H2O = (6S)-5,6,7,8-tetrahydrofolate + (n-1) L-glutamate</text>
        <dbReference type="Rhea" id="RHEA:56784"/>
        <dbReference type="Rhea" id="RHEA-COMP:14738"/>
        <dbReference type="ChEBI" id="CHEBI:15377"/>
        <dbReference type="ChEBI" id="CHEBI:29985"/>
        <dbReference type="ChEBI" id="CHEBI:57453"/>
        <dbReference type="ChEBI" id="CHEBI:141005"/>
        <dbReference type="EC" id="3.4.19.9"/>
    </reaction>
</comment>
<feature type="region of interest" description="Disordered" evidence="18">
    <location>
        <begin position="311"/>
        <end position="336"/>
    </location>
</feature>
<dbReference type="PRINTS" id="PR00979">
    <property type="entry name" value="TAFAZZIN"/>
</dbReference>
<evidence type="ECO:0000256" key="13">
    <source>
        <dbReference type="ARBA" id="ARBA00023136"/>
    </source>
</evidence>
<evidence type="ECO:0000256" key="12">
    <source>
        <dbReference type="ARBA" id="ARBA00023098"/>
    </source>
</evidence>
<dbReference type="PROSITE" id="PS51275">
    <property type="entry name" value="PEPTIDASE_C26_GGH"/>
    <property type="match status" value="1"/>
</dbReference>
<dbReference type="InterPro" id="IPR000872">
    <property type="entry name" value="Tafazzin"/>
</dbReference>
<feature type="active site" description="Nucleophile" evidence="16">
    <location>
        <position position="1020"/>
    </location>
</feature>
<dbReference type="PANTHER" id="PTHR11315">
    <property type="entry name" value="PROTEASE FAMILY C26 GAMMA-GLUTAMYL HYDROLASE"/>
    <property type="match status" value="1"/>
</dbReference>
<keyword evidence="15" id="KW-0012">Acyltransferase</keyword>
<dbReference type="Gene3D" id="3.90.1030.20">
    <property type="entry name" value="DNA polymerase delta, p66 (Cdc27) subunit, wHTH domain"/>
    <property type="match status" value="1"/>
</dbReference>
<sequence length="1511" mass="167038">RRGNTNMAVLCSSSTVILPSMKPSGSNRRSPFLGFSLTAISKPSARVGIYANTKRGLQVKCEAEQETTTSLVPANQRWMFDEEEANGPDIWNTTWYPKASDHVNTDKPWYVVDATDKILGRLASTIANHIRGKNLASYTPSVDMGAFVIVVNAEKVAVSGKKRNQKLYRRHSGRPGGMTVETFDQLQQRIPERIIEHAVRGMLPKGRLGRALFNHLKVYKGPDHPHEAQKPLDLPIRDKRIHLQKNKTYIEMTWCRTLQNTISNTSFVNYVTKLLIKAHIVDNSLSLSIKSTAQGVAGKTAIASNENLPNLRKNEQIKEKRNDDTHRNPKYPRRTRVSRLRSASSGILQMAESKFLYFIKNCQEDFVEKNGKGFEVVYIVSGWLKNTPSDHRTRLVSSSKLSEVEKEFNGTHSVSIYSVQASIPMEPAAIWNSEFVQAEELFREPSAADNCLRDNRFCGISNSFVKRNIEGATANVTAPGTASVRTTVPSIPKVGYQAKNETVTTAPAQKQPAKSSNDKEKSLPVPATKKNGQAQKSVTGTGGSLKNMWGRVPVKAEDTSATIEVKNHDDSEAQKPSHGAEHKGGSDDEAPDVSIRNRKRKVIFDFSDEECEDVISLASPSSPKINPGPDSEETKDSGPENPDKRVSGPDEPEVSGEDWQKTTSADTSGVKKEEKPIASSKEKMQGNGSEAGVNPSKGRMTNAPSSPKRKKVLKTRIDERGREVTEVVWEDTETNTKKKEDSDTSKKLNDGKSANAAVNRAVVQKKSPAMGAVNAGGKTGSKKGGNVKDPKQGNIMSFFKKKWGSSEIPHSEDAIQVTQHAANYLVSEARKSLNRPSSEKVLSNLIYNYKTTYSGYKGSSFLPLLLIEMWRYVWSLLLLFVVCKDTIFMAKSAAILLPSQTGVDDSVCSAPDPSLNYKPVIGILTHPGDGATGRLNNDTNASYIAASYVKLAEAGGARVVPLIYNEPEELLFQKLELVNGVIFTGGWAKKGLYFDVVKKIFTRALERNDGGEHFPVYAICLGFELLTMIISQNTDIFEKVDAKNAASSLQFVEIVSIQGTVFQRFPPELLKKLTTDCLVMQNHQFGISPDNFEGNIALSRFFKIVTTCLDGNRKAYVSTVQSKTYPVTGFQWHPEKNAFEWGSSKIPHSEDAVHVTQLIANYLVGEARKSQNRPSPEKVLSNLIYNYKPTYCGYEGRGYDECPPQSKSSSICLLDQSCGLLLLIASMGRIMEWAARSNHLGGVPRKAVITAVGAFARAVANLCNKTTVHSADTLMTLVRSRPPGVPLITVSNHMSTLDDPVMWGGFKGLLSLDPELARWVLAAEDICFKNPVFSYIFRTGKCIPITRGGGIYQEHMSEALERLKDGSWLHTFPEGKVFQEDVPIRRLKWGTASLIARCPVTPIVLPIIHRGFDEMMPEKYIYGRRPPLPLWNKNLKVVVGEPIEFDVPMMVETAVSASSGHVTASLQEAKWPVLSSAGRKLDETAQRYLYTALSEKIQSSLETLRLLAKRL</sequence>
<dbReference type="PANTHER" id="PTHR11315:SF0">
    <property type="entry name" value="FOLATE GAMMA-GLUTAMYL HYDROLASE"/>
    <property type="match status" value="1"/>
</dbReference>
<dbReference type="InterPro" id="IPR041913">
    <property type="entry name" value="POLD3_sf"/>
</dbReference>
<feature type="compositionally biased region" description="Polar residues" evidence="18">
    <location>
        <begin position="500"/>
        <end position="515"/>
    </location>
</feature>
<feature type="compositionally biased region" description="Basic and acidic residues" evidence="18">
    <location>
        <begin position="715"/>
        <end position="725"/>
    </location>
</feature>
<evidence type="ECO:0000256" key="18">
    <source>
        <dbReference type="SAM" id="MobiDB-lite"/>
    </source>
</evidence>
<dbReference type="InterPro" id="IPR002123">
    <property type="entry name" value="Plipid/glycerol_acylTrfase"/>
</dbReference>
<keyword evidence="11 17" id="KW-0689">Ribosomal protein</keyword>
<dbReference type="Gene3D" id="3.90.1180.10">
    <property type="entry name" value="Ribosomal protein L13"/>
    <property type="match status" value="1"/>
</dbReference>
<feature type="compositionally biased region" description="Basic and acidic residues" evidence="18">
    <location>
        <begin position="632"/>
        <end position="648"/>
    </location>
</feature>
<gene>
    <name evidence="20" type="ORF">HID58_073559</name>
</gene>
<keyword evidence="14 17" id="KW-0687">Ribonucleoprotein</keyword>
<evidence type="ECO:0000256" key="1">
    <source>
        <dbReference type="ARBA" id="ARBA00004239"/>
    </source>
</evidence>
<feature type="compositionally biased region" description="Basic and acidic residues" evidence="18">
    <location>
        <begin position="312"/>
        <end position="327"/>
    </location>
</feature>
<dbReference type="EC" id="3.4.19.9" evidence="6 16"/>
<dbReference type="Proteomes" id="UP000824890">
    <property type="component" value="Unassembled WGS sequence"/>
</dbReference>
<dbReference type="SMART" id="SM00563">
    <property type="entry name" value="PlsC"/>
    <property type="match status" value="1"/>
</dbReference>
<dbReference type="InterPro" id="IPR023563">
    <property type="entry name" value="Ribosomal_uL13_CS"/>
</dbReference>
<dbReference type="InterPro" id="IPR036899">
    <property type="entry name" value="Ribosomal_uL13_sf"/>
</dbReference>
<dbReference type="PROSITE" id="PS51273">
    <property type="entry name" value="GATASE_TYPE_1"/>
    <property type="match status" value="1"/>
</dbReference>
<organism evidence="20 21">
    <name type="scientific">Brassica napus</name>
    <name type="common">Rape</name>
    <dbReference type="NCBI Taxonomy" id="3708"/>
    <lineage>
        <taxon>Eukaryota</taxon>
        <taxon>Viridiplantae</taxon>
        <taxon>Streptophyta</taxon>
        <taxon>Embryophyta</taxon>
        <taxon>Tracheophyta</taxon>
        <taxon>Spermatophyta</taxon>
        <taxon>Magnoliopsida</taxon>
        <taxon>eudicotyledons</taxon>
        <taxon>Gunneridae</taxon>
        <taxon>Pentapetalae</taxon>
        <taxon>rosids</taxon>
        <taxon>malvids</taxon>
        <taxon>Brassicales</taxon>
        <taxon>Brassicaceae</taxon>
        <taxon>Brassiceae</taxon>
        <taxon>Brassica</taxon>
    </lineage>
</organism>
<keyword evidence="13" id="KW-0472">Membrane</keyword>
<evidence type="ECO:0000256" key="7">
    <source>
        <dbReference type="ARBA" id="ARBA00022525"/>
    </source>
</evidence>
<dbReference type="InterPro" id="IPR019038">
    <property type="entry name" value="POLD3"/>
</dbReference>
<dbReference type="InterPro" id="IPR029062">
    <property type="entry name" value="Class_I_gatase-like"/>
</dbReference>
<protein>
    <recommendedName>
        <fullName evidence="6 16">folate gamma-glutamyl hydrolase</fullName>
        <ecNumber evidence="6 16">3.4.19.9</ecNumber>
    </recommendedName>
</protein>
<dbReference type="Pfam" id="PF07722">
    <property type="entry name" value="Peptidase_C26"/>
    <property type="match status" value="1"/>
</dbReference>
<feature type="domain" description="Phospholipid/glycerol acyltransferase" evidence="19">
    <location>
        <begin position="1287"/>
        <end position="1412"/>
    </location>
</feature>
<keyword evidence="10 16" id="KW-0378">Hydrolase</keyword>
<evidence type="ECO:0000256" key="2">
    <source>
        <dbReference type="ARBA" id="ARBA00004370"/>
    </source>
</evidence>
<evidence type="ECO:0000256" key="10">
    <source>
        <dbReference type="ARBA" id="ARBA00022801"/>
    </source>
</evidence>
<dbReference type="CDD" id="cd00392">
    <property type="entry name" value="Ribosomal_L13"/>
    <property type="match status" value="1"/>
</dbReference>
<proteinExistence type="inferred from homology"/>
<evidence type="ECO:0000259" key="19">
    <source>
        <dbReference type="SMART" id="SM00563"/>
    </source>
</evidence>
<evidence type="ECO:0000256" key="8">
    <source>
        <dbReference type="ARBA" id="ARBA00022679"/>
    </source>
</evidence>
<dbReference type="InterPro" id="IPR005823">
    <property type="entry name" value="Ribosomal_uL13_bac-type"/>
</dbReference>
<dbReference type="SUPFAM" id="SSF52317">
    <property type="entry name" value="Class I glutamine amidotransferase-like"/>
    <property type="match status" value="1"/>
</dbReference>